<dbReference type="Gene3D" id="3.90.1200.10">
    <property type="match status" value="1"/>
</dbReference>
<protein>
    <submittedName>
        <fullName evidence="2">Phosphotransferase</fullName>
    </submittedName>
</protein>
<dbReference type="SUPFAM" id="SSF56112">
    <property type="entry name" value="Protein kinase-like (PK-like)"/>
    <property type="match status" value="1"/>
</dbReference>
<dbReference type="InterPro" id="IPR002575">
    <property type="entry name" value="Aminoglycoside_PTrfase"/>
</dbReference>
<gene>
    <name evidence="2" type="ORF">IGS67_08700</name>
</gene>
<feature type="domain" description="Aminoglycoside phosphotransferase" evidence="1">
    <location>
        <begin position="112"/>
        <end position="167"/>
    </location>
</feature>
<keyword evidence="3" id="KW-1185">Reference proteome</keyword>
<reference evidence="2 3" key="1">
    <citation type="submission" date="2020-09" db="EMBL/GenBank/DDBJ databases">
        <title>Flavimobilis rhizosphaerae sp. nov., isolated from rhizosphere soil of Spartina alterniflora.</title>
        <authorList>
            <person name="Hanqin C."/>
        </authorList>
    </citation>
    <scope>NUCLEOTIDE SEQUENCE [LARGE SCALE GENOMIC DNA]</scope>
    <source>
        <strain evidence="2 3">GY 10621</strain>
    </source>
</reference>
<dbReference type="Proteomes" id="UP000642107">
    <property type="component" value="Unassembled WGS sequence"/>
</dbReference>
<evidence type="ECO:0000259" key="1">
    <source>
        <dbReference type="Pfam" id="PF01636"/>
    </source>
</evidence>
<proteinExistence type="predicted"/>
<accession>A0ABR9DT27</accession>
<dbReference type="RefSeq" id="WP_192279764.1">
    <property type="nucleotide sequence ID" value="NZ_JACZDF010000004.1"/>
</dbReference>
<sequence>MHDDSPGTELTGGNMAPVVKVGDTVRRTTGPWTPAVHALLRSYAAAGIAEAPRVLGIDGAGREVLTYLDGTMLTDLPAAQAWSRPLLVAAGSLLRRLHDASVPLVDLDLAWRAPSHPPVEVICHNDVAPYNLVVRAHRLAGIIDVDMASPGSRVWDLAYLAYRLVPWVEDADGYEPSRDGERGARLAELVASYGLDAAPDEVRRVAAARLDELAEFTDQRAAETGRTDFLAHAAMYRRDAARLRASNPRT</sequence>
<dbReference type="EMBL" id="JACZDF010000004">
    <property type="protein sequence ID" value="MBD9699566.1"/>
    <property type="molecule type" value="Genomic_DNA"/>
</dbReference>
<dbReference type="Pfam" id="PF01636">
    <property type="entry name" value="APH"/>
    <property type="match status" value="1"/>
</dbReference>
<dbReference type="InterPro" id="IPR011009">
    <property type="entry name" value="Kinase-like_dom_sf"/>
</dbReference>
<name>A0ABR9DT27_9MICO</name>
<organism evidence="2 3">
    <name type="scientific">Flavimobilis rhizosphaerae</name>
    <dbReference type="NCBI Taxonomy" id="2775421"/>
    <lineage>
        <taxon>Bacteria</taxon>
        <taxon>Bacillati</taxon>
        <taxon>Actinomycetota</taxon>
        <taxon>Actinomycetes</taxon>
        <taxon>Micrococcales</taxon>
        <taxon>Jonesiaceae</taxon>
        <taxon>Flavimobilis</taxon>
    </lineage>
</organism>
<evidence type="ECO:0000313" key="2">
    <source>
        <dbReference type="EMBL" id="MBD9699566.1"/>
    </source>
</evidence>
<evidence type="ECO:0000313" key="3">
    <source>
        <dbReference type="Proteomes" id="UP000642107"/>
    </source>
</evidence>
<comment type="caution">
    <text evidence="2">The sequence shown here is derived from an EMBL/GenBank/DDBJ whole genome shotgun (WGS) entry which is preliminary data.</text>
</comment>